<dbReference type="InterPro" id="IPR001932">
    <property type="entry name" value="PPM-type_phosphatase-like_dom"/>
</dbReference>
<evidence type="ECO:0000259" key="3">
    <source>
        <dbReference type="SMART" id="SM00331"/>
    </source>
</evidence>
<dbReference type="InterPro" id="IPR052016">
    <property type="entry name" value="Bact_Sigma-Reg"/>
</dbReference>
<accession>A0A918U4A7</accession>
<keyword evidence="2" id="KW-1133">Transmembrane helix</keyword>
<feature type="transmembrane region" description="Helical" evidence="2">
    <location>
        <begin position="21"/>
        <end position="38"/>
    </location>
</feature>
<dbReference type="GO" id="GO:0016791">
    <property type="term" value="F:phosphatase activity"/>
    <property type="evidence" value="ECO:0007669"/>
    <property type="project" value="TreeGrafter"/>
</dbReference>
<evidence type="ECO:0000313" key="5">
    <source>
        <dbReference type="Proteomes" id="UP000645555"/>
    </source>
</evidence>
<dbReference type="SMART" id="SM00331">
    <property type="entry name" value="PP2C_SIG"/>
    <property type="match status" value="1"/>
</dbReference>
<dbReference type="PANTHER" id="PTHR43156:SF2">
    <property type="entry name" value="STAGE II SPORULATION PROTEIN E"/>
    <property type="match status" value="1"/>
</dbReference>
<keyword evidence="2" id="KW-0472">Membrane</keyword>
<keyword evidence="2" id="KW-0812">Transmembrane</keyword>
<dbReference type="SUPFAM" id="SSF81606">
    <property type="entry name" value="PP2C-like"/>
    <property type="match status" value="1"/>
</dbReference>
<gene>
    <name evidence="4" type="ORF">GCM10010515_67280</name>
</gene>
<dbReference type="InterPro" id="IPR036457">
    <property type="entry name" value="PPM-type-like_dom_sf"/>
</dbReference>
<dbReference type="RefSeq" id="WP_190039409.1">
    <property type="nucleotide sequence ID" value="NZ_BMWD01000033.1"/>
</dbReference>
<keyword evidence="5" id="KW-1185">Reference proteome</keyword>
<feature type="transmembrane region" description="Helical" evidence="2">
    <location>
        <begin position="87"/>
        <end position="105"/>
    </location>
</feature>
<feature type="transmembrane region" description="Helical" evidence="2">
    <location>
        <begin position="58"/>
        <end position="80"/>
    </location>
</feature>
<keyword evidence="1" id="KW-0378">Hydrolase</keyword>
<reference evidence="4" key="1">
    <citation type="journal article" date="2014" name="Int. J. Syst. Evol. Microbiol.">
        <title>Complete genome sequence of Corynebacterium casei LMG S-19264T (=DSM 44701T), isolated from a smear-ripened cheese.</title>
        <authorList>
            <consortium name="US DOE Joint Genome Institute (JGI-PGF)"/>
            <person name="Walter F."/>
            <person name="Albersmeier A."/>
            <person name="Kalinowski J."/>
            <person name="Ruckert C."/>
        </authorList>
    </citation>
    <scope>NUCLEOTIDE SEQUENCE</scope>
    <source>
        <strain evidence="4">JCM 4956</strain>
    </source>
</reference>
<dbReference type="Gene3D" id="3.60.40.10">
    <property type="entry name" value="PPM-type phosphatase domain"/>
    <property type="match status" value="1"/>
</dbReference>
<sequence>MGDIGAFRTVFAKVRRRDPGLLSPVALTAVIGLLAVFTPQDVPFTQLLPAAPALAASVWSVGATLVLGAICVLPVVGYALAFSDASAPYTAGAIAAVTLAAAHASHLRQQREHTLAQVRAVADAAQEVLLRPVPDRIRDLDIATLYLAAAPQARIGGDFLAAADTPHGLRIILGDVRGKGLGAVGVSAALLGSFYEAAYESPDLGQIARRLDTALTRYNAAVTNEEFCERFATAVILELPPTGSLVSILSCGHPPPLLVRDGTTRVIEPAAPSPPVNLAALIDCDYHVERIHFVPGDLILLYTDGVTETRDPDGVFFPLADWAGQTATTSPTVLLRTLQKALVRHSDRNLDDDIACVAIRNAPQSQSQSVELAT</sequence>
<dbReference type="AlphaFoldDB" id="A0A918U4A7"/>
<dbReference type="PANTHER" id="PTHR43156">
    <property type="entry name" value="STAGE II SPORULATION PROTEIN E-RELATED"/>
    <property type="match status" value="1"/>
</dbReference>
<comment type="caution">
    <text evidence="4">The sequence shown here is derived from an EMBL/GenBank/DDBJ whole genome shotgun (WGS) entry which is preliminary data.</text>
</comment>
<dbReference type="EMBL" id="BMWD01000033">
    <property type="protein sequence ID" value="GGX90690.1"/>
    <property type="molecule type" value="Genomic_DNA"/>
</dbReference>
<protein>
    <submittedName>
        <fullName evidence="4">Membrane protein</fullName>
    </submittedName>
</protein>
<evidence type="ECO:0000256" key="1">
    <source>
        <dbReference type="ARBA" id="ARBA00022801"/>
    </source>
</evidence>
<feature type="domain" description="PPM-type phosphatase" evidence="3">
    <location>
        <begin position="140"/>
        <end position="361"/>
    </location>
</feature>
<evidence type="ECO:0000313" key="4">
    <source>
        <dbReference type="EMBL" id="GGX90690.1"/>
    </source>
</evidence>
<evidence type="ECO:0000256" key="2">
    <source>
        <dbReference type="SAM" id="Phobius"/>
    </source>
</evidence>
<name>A0A918U4A7_9ACTN</name>
<reference evidence="4" key="2">
    <citation type="submission" date="2020-09" db="EMBL/GenBank/DDBJ databases">
        <authorList>
            <person name="Sun Q."/>
            <person name="Ohkuma M."/>
        </authorList>
    </citation>
    <scope>NUCLEOTIDE SEQUENCE</scope>
    <source>
        <strain evidence="4">JCM 4956</strain>
    </source>
</reference>
<dbReference type="Proteomes" id="UP000645555">
    <property type="component" value="Unassembled WGS sequence"/>
</dbReference>
<dbReference type="Pfam" id="PF07228">
    <property type="entry name" value="SpoIIE"/>
    <property type="match status" value="1"/>
</dbReference>
<proteinExistence type="predicted"/>
<organism evidence="4 5">
    <name type="scientific">Streptomyces fructofermentans</name>
    <dbReference type="NCBI Taxonomy" id="152141"/>
    <lineage>
        <taxon>Bacteria</taxon>
        <taxon>Bacillati</taxon>
        <taxon>Actinomycetota</taxon>
        <taxon>Actinomycetes</taxon>
        <taxon>Kitasatosporales</taxon>
        <taxon>Streptomycetaceae</taxon>
        <taxon>Streptomyces</taxon>
    </lineage>
</organism>